<keyword evidence="1" id="KW-0479">Metal-binding</keyword>
<dbReference type="Pfam" id="PF12710">
    <property type="entry name" value="HAD"/>
    <property type="match status" value="1"/>
</dbReference>
<dbReference type="Gene3D" id="1.20.1440.100">
    <property type="entry name" value="SG protein - dephosphorylation function"/>
    <property type="match status" value="1"/>
</dbReference>
<gene>
    <name evidence="4" type="ORF">SAMN05421847_2060</name>
</gene>
<evidence type="ECO:0000256" key="1">
    <source>
        <dbReference type="ARBA" id="ARBA00022723"/>
    </source>
</evidence>
<protein>
    <submittedName>
        <fullName evidence="4">HAD-superfamily subfamily IB hydrolase, TIGR01490</fullName>
    </submittedName>
</protein>
<dbReference type="InterPro" id="IPR036412">
    <property type="entry name" value="HAD-like_sf"/>
</dbReference>
<organism evidence="4 5">
    <name type="scientific">Halpernia humi</name>
    <dbReference type="NCBI Taxonomy" id="493375"/>
    <lineage>
        <taxon>Bacteria</taxon>
        <taxon>Pseudomonadati</taxon>
        <taxon>Bacteroidota</taxon>
        <taxon>Flavobacteriia</taxon>
        <taxon>Flavobacteriales</taxon>
        <taxon>Weeksellaceae</taxon>
        <taxon>Chryseobacterium group</taxon>
        <taxon>Halpernia</taxon>
    </lineage>
</organism>
<evidence type="ECO:0000313" key="4">
    <source>
        <dbReference type="EMBL" id="SEG36636.1"/>
    </source>
</evidence>
<dbReference type="InterPro" id="IPR023214">
    <property type="entry name" value="HAD_sf"/>
</dbReference>
<dbReference type="OrthoDB" id="9794212at2"/>
<dbReference type="InterPro" id="IPR006385">
    <property type="entry name" value="HAD_hydro_SerB1"/>
</dbReference>
<dbReference type="NCBIfam" id="TIGR01488">
    <property type="entry name" value="HAD-SF-IB"/>
    <property type="match status" value="1"/>
</dbReference>
<dbReference type="RefSeq" id="WP_103913950.1">
    <property type="nucleotide sequence ID" value="NZ_FNUS01000005.1"/>
</dbReference>
<dbReference type="PANTHER" id="PTHR43344">
    <property type="entry name" value="PHOSPHOSERINE PHOSPHATASE"/>
    <property type="match status" value="1"/>
</dbReference>
<evidence type="ECO:0000313" key="5">
    <source>
        <dbReference type="Proteomes" id="UP000236738"/>
    </source>
</evidence>
<dbReference type="EMBL" id="FNUS01000005">
    <property type="protein sequence ID" value="SEG36636.1"/>
    <property type="molecule type" value="Genomic_DNA"/>
</dbReference>
<dbReference type="Gene3D" id="3.40.50.1000">
    <property type="entry name" value="HAD superfamily/HAD-like"/>
    <property type="match status" value="1"/>
</dbReference>
<dbReference type="SUPFAM" id="SSF56784">
    <property type="entry name" value="HAD-like"/>
    <property type="match status" value="1"/>
</dbReference>
<sequence length="195" mass="22950">MKKLYFFDFDGTLTKHDTMFMFLKHCDKFRFAKQFVLHLPLFSLLKLKLAKAENVKRHFIASILKGHTKSFLEEKAQSFFEENYPSLIRENALEFIKNINRDLSESYIVSASLDIWVKPFADKFNMKLIATEALFKDGIFMGKFKGANCNGKEKVRRIREEIKDKKFDKSIAFGDTEGDRAMLDFVNEGHYEFFH</sequence>
<evidence type="ECO:0000256" key="3">
    <source>
        <dbReference type="ARBA" id="ARBA00022842"/>
    </source>
</evidence>
<keyword evidence="3" id="KW-0460">Magnesium</keyword>
<dbReference type="InterPro" id="IPR050582">
    <property type="entry name" value="HAD-like_SerB"/>
</dbReference>
<dbReference type="PANTHER" id="PTHR43344:SF13">
    <property type="entry name" value="PHOSPHATASE RV3661-RELATED"/>
    <property type="match status" value="1"/>
</dbReference>
<reference evidence="5" key="1">
    <citation type="submission" date="2016-10" db="EMBL/GenBank/DDBJ databases">
        <authorList>
            <person name="Varghese N."/>
            <person name="Submissions S."/>
        </authorList>
    </citation>
    <scope>NUCLEOTIDE SEQUENCE [LARGE SCALE GENOMIC DNA]</scope>
    <source>
        <strain evidence="5">DSM 21580</strain>
    </source>
</reference>
<keyword evidence="5" id="KW-1185">Reference proteome</keyword>
<keyword evidence="2 4" id="KW-0378">Hydrolase</keyword>
<dbReference type="AlphaFoldDB" id="A0A1H5ZMM7"/>
<accession>A0A1H5ZMM7</accession>
<evidence type="ECO:0000256" key="2">
    <source>
        <dbReference type="ARBA" id="ARBA00022801"/>
    </source>
</evidence>
<dbReference type="GO" id="GO:0046872">
    <property type="term" value="F:metal ion binding"/>
    <property type="evidence" value="ECO:0007669"/>
    <property type="project" value="UniProtKB-KW"/>
</dbReference>
<dbReference type="NCBIfam" id="TIGR01490">
    <property type="entry name" value="HAD-SF-IB-hyp1"/>
    <property type="match status" value="1"/>
</dbReference>
<proteinExistence type="predicted"/>
<dbReference type="GO" id="GO:0016787">
    <property type="term" value="F:hydrolase activity"/>
    <property type="evidence" value="ECO:0007669"/>
    <property type="project" value="UniProtKB-KW"/>
</dbReference>
<name>A0A1H5ZMM7_9FLAO</name>
<dbReference type="Proteomes" id="UP000236738">
    <property type="component" value="Unassembled WGS sequence"/>
</dbReference>